<dbReference type="SUPFAM" id="SSF88946">
    <property type="entry name" value="Sigma2 domain of RNA polymerase sigma factors"/>
    <property type="match status" value="1"/>
</dbReference>
<evidence type="ECO:0000313" key="7">
    <source>
        <dbReference type="EMBL" id="QOY90780.1"/>
    </source>
</evidence>
<sequence>MSGNTEHSGADVTQLLAAWQIGDSSALEALTPLVFDELRKLAASYMRRERPGHTLQATALVNEAYLKLAGIENKDWRSRAHFFAIAAHIMRQLLMEHARGRNAQKRGGGLAPVQLDEALLVGVQRDEDLLHLDDGLTALAAQDERKSRIIEMRYFGGLEVAEIAEVTGVSVATVGRELRIGLAWLHRYLKDGTGRTADDGRTSGDARPSSGSST</sequence>
<feature type="compositionally biased region" description="Basic and acidic residues" evidence="5">
    <location>
        <begin position="195"/>
        <end position="204"/>
    </location>
</feature>
<name>A0A7S7NW05_PALFE</name>
<proteinExistence type="inferred from homology"/>
<evidence type="ECO:0000256" key="3">
    <source>
        <dbReference type="ARBA" id="ARBA00023082"/>
    </source>
</evidence>
<feature type="domain" description="RNA polymerase sigma-70 ECF-like HTH" evidence="6">
    <location>
        <begin position="10"/>
        <end position="190"/>
    </location>
</feature>
<keyword evidence="2" id="KW-0805">Transcription regulation</keyword>
<keyword evidence="8" id="KW-1185">Reference proteome</keyword>
<dbReference type="InterPro" id="IPR013325">
    <property type="entry name" value="RNA_pol_sigma_r2"/>
</dbReference>
<evidence type="ECO:0000256" key="4">
    <source>
        <dbReference type="ARBA" id="ARBA00023163"/>
    </source>
</evidence>
<dbReference type="InterPro" id="IPR036388">
    <property type="entry name" value="WH-like_DNA-bd_sf"/>
</dbReference>
<evidence type="ECO:0000256" key="1">
    <source>
        <dbReference type="ARBA" id="ARBA00010641"/>
    </source>
</evidence>
<dbReference type="EMBL" id="CP063849">
    <property type="protein sequence ID" value="QOY90780.1"/>
    <property type="molecule type" value="Genomic_DNA"/>
</dbReference>
<dbReference type="Proteomes" id="UP000593892">
    <property type="component" value="Chromosome"/>
</dbReference>
<dbReference type="InterPro" id="IPR014284">
    <property type="entry name" value="RNA_pol_sigma-70_dom"/>
</dbReference>
<comment type="similarity">
    <text evidence="1">Belongs to the sigma-70 factor family. ECF subfamily.</text>
</comment>
<dbReference type="InterPro" id="IPR053812">
    <property type="entry name" value="HTH_Sigma70_ECF-like"/>
</dbReference>
<feature type="region of interest" description="Disordered" evidence="5">
    <location>
        <begin position="195"/>
        <end position="214"/>
    </location>
</feature>
<dbReference type="SUPFAM" id="SSF88659">
    <property type="entry name" value="Sigma3 and sigma4 domains of RNA polymerase sigma factors"/>
    <property type="match status" value="1"/>
</dbReference>
<keyword evidence="3" id="KW-0731">Sigma factor</keyword>
<accession>A0A7S7NW05</accession>
<gene>
    <name evidence="7" type="ORF">IRI77_12780</name>
</gene>
<protein>
    <submittedName>
        <fullName evidence="7">Sigma-70 family RNA polymerase sigma factor</fullName>
    </submittedName>
</protein>
<dbReference type="Pfam" id="PF07638">
    <property type="entry name" value="Sigma70_ECF"/>
    <property type="match status" value="1"/>
</dbReference>
<dbReference type="AlphaFoldDB" id="A0A7S7NW05"/>
<reference evidence="7 8" key="1">
    <citation type="submission" date="2020-10" db="EMBL/GenBank/DDBJ databases">
        <title>Complete genome sequence of Paludibaculum fermentans P105T, a facultatively anaerobic acidobacterium capable of dissimilatory Fe(III) reduction.</title>
        <authorList>
            <person name="Dedysh S.N."/>
            <person name="Beletsky A.V."/>
            <person name="Kulichevskaya I.S."/>
            <person name="Mardanov A.V."/>
            <person name="Ravin N.V."/>
        </authorList>
    </citation>
    <scope>NUCLEOTIDE SEQUENCE [LARGE SCALE GENOMIC DNA]</scope>
    <source>
        <strain evidence="7 8">P105</strain>
    </source>
</reference>
<evidence type="ECO:0000259" key="6">
    <source>
        <dbReference type="Pfam" id="PF07638"/>
    </source>
</evidence>
<dbReference type="NCBIfam" id="TIGR02937">
    <property type="entry name" value="sigma70-ECF"/>
    <property type="match status" value="1"/>
</dbReference>
<dbReference type="NCBIfam" id="TIGR02999">
    <property type="entry name" value="Sig-70_X6"/>
    <property type="match status" value="1"/>
</dbReference>
<dbReference type="PANTHER" id="PTHR43133:SF39">
    <property type="entry name" value="SIMILAR TO RNA POLYMERASE SIGMA-E FACTOR"/>
    <property type="match status" value="1"/>
</dbReference>
<evidence type="ECO:0000256" key="2">
    <source>
        <dbReference type="ARBA" id="ARBA00023015"/>
    </source>
</evidence>
<organism evidence="7 8">
    <name type="scientific">Paludibaculum fermentans</name>
    <dbReference type="NCBI Taxonomy" id="1473598"/>
    <lineage>
        <taxon>Bacteria</taxon>
        <taxon>Pseudomonadati</taxon>
        <taxon>Acidobacteriota</taxon>
        <taxon>Terriglobia</taxon>
        <taxon>Bryobacterales</taxon>
        <taxon>Bryobacteraceae</taxon>
        <taxon>Paludibaculum</taxon>
    </lineage>
</organism>
<dbReference type="RefSeq" id="WP_194452437.1">
    <property type="nucleotide sequence ID" value="NZ_CP063849.1"/>
</dbReference>
<dbReference type="Gene3D" id="1.10.10.10">
    <property type="entry name" value="Winged helix-like DNA-binding domain superfamily/Winged helix DNA-binding domain"/>
    <property type="match status" value="1"/>
</dbReference>
<dbReference type="PANTHER" id="PTHR43133">
    <property type="entry name" value="RNA POLYMERASE ECF-TYPE SIGMA FACTO"/>
    <property type="match status" value="1"/>
</dbReference>
<dbReference type="InterPro" id="IPR039425">
    <property type="entry name" value="RNA_pol_sigma-70-like"/>
</dbReference>
<dbReference type="KEGG" id="pfer:IRI77_12780"/>
<dbReference type="InterPro" id="IPR013324">
    <property type="entry name" value="RNA_pol_sigma_r3/r4-like"/>
</dbReference>
<dbReference type="InterPro" id="IPR011517">
    <property type="entry name" value="RNA_pol_sigma70_ECF-like"/>
</dbReference>
<dbReference type="GO" id="GO:0016987">
    <property type="term" value="F:sigma factor activity"/>
    <property type="evidence" value="ECO:0007669"/>
    <property type="project" value="UniProtKB-KW"/>
</dbReference>
<dbReference type="GO" id="GO:0006352">
    <property type="term" value="P:DNA-templated transcription initiation"/>
    <property type="evidence" value="ECO:0007669"/>
    <property type="project" value="InterPro"/>
</dbReference>
<evidence type="ECO:0000313" key="8">
    <source>
        <dbReference type="Proteomes" id="UP000593892"/>
    </source>
</evidence>
<evidence type="ECO:0000256" key="5">
    <source>
        <dbReference type="SAM" id="MobiDB-lite"/>
    </source>
</evidence>
<keyword evidence="4" id="KW-0804">Transcription</keyword>